<evidence type="ECO:0000256" key="1">
    <source>
        <dbReference type="SAM" id="MobiDB-lite"/>
    </source>
</evidence>
<feature type="region of interest" description="Disordered" evidence="1">
    <location>
        <begin position="1"/>
        <end position="121"/>
    </location>
</feature>
<feature type="compositionally biased region" description="Low complexity" evidence="1">
    <location>
        <begin position="40"/>
        <end position="53"/>
    </location>
</feature>
<gene>
    <name evidence="2" type="ORF">B0F90DRAFT_1827129</name>
</gene>
<name>A0AAD4LVB1_9AGAM</name>
<feature type="compositionally biased region" description="Low complexity" evidence="1">
    <location>
        <begin position="9"/>
        <end position="25"/>
    </location>
</feature>
<reference evidence="2" key="1">
    <citation type="journal article" date="2022" name="New Phytol.">
        <title>Evolutionary transition to the ectomycorrhizal habit in the genomes of a hyperdiverse lineage of mushroom-forming fungi.</title>
        <authorList>
            <person name="Looney B."/>
            <person name="Miyauchi S."/>
            <person name="Morin E."/>
            <person name="Drula E."/>
            <person name="Courty P.E."/>
            <person name="Kohler A."/>
            <person name="Kuo A."/>
            <person name="LaButti K."/>
            <person name="Pangilinan J."/>
            <person name="Lipzen A."/>
            <person name="Riley R."/>
            <person name="Andreopoulos W."/>
            <person name="He G."/>
            <person name="Johnson J."/>
            <person name="Nolan M."/>
            <person name="Tritt A."/>
            <person name="Barry K.W."/>
            <person name="Grigoriev I.V."/>
            <person name="Nagy L.G."/>
            <person name="Hibbett D."/>
            <person name="Henrissat B."/>
            <person name="Matheny P.B."/>
            <person name="Labbe J."/>
            <person name="Martin F.M."/>
        </authorList>
    </citation>
    <scope>NUCLEOTIDE SEQUENCE</scope>
    <source>
        <strain evidence="2">BPL690</strain>
    </source>
</reference>
<dbReference type="AlphaFoldDB" id="A0AAD4LVB1"/>
<proteinExistence type="predicted"/>
<feature type="compositionally biased region" description="Basic and acidic residues" evidence="1">
    <location>
        <begin position="100"/>
        <end position="116"/>
    </location>
</feature>
<protein>
    <submittedName>
        <fullName evidence="2">Uncharacterized protein</fullName>
    </submittedName>
</protein>
<comment type="caution">
    <text evidence="2">The sequence shown here is derived from an EMBL/GenBank/DDBJ whole genome shotgun (WGS) entry which is preliminary data.</text>
</comment>
<evidence type="ECO:0000313" key="3">
    <source>
        <dbReference type="Proteomes" id="UP001203297"/>
    </source>
</evidence>
<accession>A0AAD4LVB1</accession>
<dbReference type="EMBL" id="WTXG01000418">
    <property type="protein sequence ID" value="KAI0288778.1"/>
    <property type="molecule type" value="Genomic_DNA"/>
</dbReference>
<keyword evidence="3" id="KW-1185">Reference proteome</keyword>
<feature type="compositionally biased region" description="Acidic residues" evidence="1">
    <location>
        <begin position="71"/>
        <end position="99"/>
    </location>
</feature>
<sequence>MAQLKKGKTTASKKSTPAKKTPGTTSQVMRKHNKWHISDESSSNNDSNSSPDAPSHPKWKPHKQKKHVDPEVYEVEESVTEPEHIEEEEWSSDEPEEGNDEAKSDHESDLDDHHCIEAPPELNMKKSATKDLLTIFSDLITVHFTRGSITETMLTIV</sequence>
<organism evidence="2 3">
    <name type="scientific">Multifurca ochricompacta</name>
    <dbReference type="NCBI Taxonomy" id="376703"/>
    <lineage>
        <taxon>Eukaryota</taxon>
        <taxon>Fungi</taxon>
        <taxon>Dikarya</taxon>
        <taxon>Basidiomycota</taxon>
        <taxon>Agaricomycotina</taxon>
        <taxon>Agaricomycetes</taxon>
        <taxon>Russulales</taxon>
        <taxon>Russulaceae</taxon>
        <taxon>Multifurca</taxon>
    </lineage>
</organism>
<dbReference type="Proteomes" id="UP001203297">
    <property type="component" value="Unassembled WGS sequence"/>
</dbReference>
<feature type="compositionally biased region" description="Basic residues" evidence="1">
    <location>
        <begin position="57"/>
        <end position="66"/>
    </location>
</feature>
<evidence type="ECO:0000313" key="2">
    <source>
        <dbReference type="EMBL" id="KAI0288778.1"/>
    </source>
</evidence>